<protein>
    <submittedName>
        <fullName evidence="2">GNAT family N-acetyltransferase</fullName>
    </submittedName>
</protein>
<proteinExistence type="predicted"/>
<dbReference type="InterPro" id="IPR016181">
    <property type="entry name" value="Acyl_CoA_acyltransferase"/>
</dbReference>
<dbReference type="PROSITE" id="PS51186">
    <property type="entry name" value="GNAT"/>
    <property type="match status" value="1"/>
</dbReference>
<evidence type="ECO:0000259" key="1">
    <source>
        <dbReference type="PROSITE" id="PS51186"/>
    </source>
</evidence>
<evidence type="ECO:0000313" key="2">
    <source>
        <dbReference type="EMBL" id="HIX72194.1"/>
    </source>
</evidence>
<dbReference type="PANTHER" id="PTHR43792:SF1">
    <property type="entry name" value="N-ACETYLTRANSFERASE DOMAIN-CONTAINING PROTEIN"/>
    <property type="match status" value="1"/>
</dbReference>
<dbReference type="Proteomes" id="UP000886805">
    <property type="component" value="Unassembled WGS sequence"/>
</dbReference>
<dbReference type="InterPro" id="IPR000182">
    <property type="entry name" value="GNAT_dom"/>
</dbReference>
<comment type="caution">
    <text evidence="2">The sequence shown here is derived from an EMBL/GenBank/DDBJ whole genome shotgun (WGS) entry which is preliminary data.</text>
</comment>
<dbReference type="AlphaFoldDB" id="A0A9D2BED9"/>
<dbReference type="EMBL" id="DXEQ01000115">
    <property type="protein sequence ID" value="HIX72194.1"/>
    <property type="molecule type" value="Genomic_DNA"/>
</dbReference>
<evidence type="ECO:0000313" key="3">
    <source>
        <dbReference type="Proteomes" id="UP000886805"/>
    </source>
</evidence>
<organism evidence="2 3">
    <name type="scientific">Candidatus Anaerobutyricum stercoripullorum</name>
    <dbReference type="NCBI Taxonomy" id="2838456"/>
    <lineage>
        <taxon>Bacteria</taxon>
        <taxon>Bacillati</taxon>
        <taxon>Bacillota</taxon>
        <taxon>Clostridia</taxon>
        <taxon>Lachnospirales</taxon>
        <taxon>Lachnospiraceae</taxon>
        <taxon>Anaerobutyricum</taxon>
    </lineage>
</organism>
<dbReference type="Pfam" id="PF13302">
    <property type="entry name" value="Acetyltransf_3"/>
    <property type="match status" value="1"/>
</dbReference>
<dbReference type="Gene3D" id="3.40.630.30">
    <property type="match status" value="1"/>
</dbReference>
<dbReference type="SUPFAM" id="SSF55729">
    <property type="entry name" value="Acyl-CoA N-acyltransferases (Nat)"/>
    <property type="match status" value="1"/>
</dbReference>
<reference evidence="2" key="2">
    <citation type="submission" date="2021-04" db="EMBL/GenBank/DDBJ databases">
        <authorList>
            <person name="Gilroy R."/>
        </authorList>
    </citation>
    <scope>NUCLEOTIDE SEQUENCE</scope>
    <source>
        <strain evidence="2">ChiSxjej3B15-1167</strain>
    </source>
</reference>
<gene>
    <name evidence="2" type="ORF">H9849_04160</name>
</gene>
<dbReference type="GO" id="GO:0016747">
    <property type="term" value="F:acyltransferase activity, transferring groups other than amino-acyl groups"/>
    <property type="evidence" value="ECO:0007669"/>
    <property type="project" value="InterPro"/>
</dbReference>
<accession>A0A9D2BED9</accession>
<sequence>MDRNMKTPALPPLHIQIDICPPYDREYRETAEKMVRAMIEEVAGCGCGCDRDMCGGVSRCSDPENTIWLCDTDAAIQKHRSEDVPVIAVSHEGNALEELMGTPWLILSPAALTADFLHEIYCRHHGLPLIVTGTSRCLLRELTMEDYPALLKLQQENAGNPEGCFFPTDINGSKSTSPDNPTPIPGHLPTPDRNAEWTDFLANYIAHQYPFYGFGLYAIIQKESGEFMGIAGFAQIMEEDFSGDRTFQSALTCSDNKSGEAIGTTPDQSLRAEVSYSLLRQFQHRGCAEEVLRALMAYGREEGGFERFVARIRPENTASLALARKCGVEVEYIRYGSP</sequence>
<name>A0A9D2BED9_9FIRM</name>
<dbReference type="PANTHER" id="PTHR43792">
    <property type="entry name" value="GNAT FAMILY, PUTATIVE (AFU_ORTHOLOGUE AFUA_3G00765)-RELATED-RELATED"/>
    <property type="match status" value="1"/>
</dbReference>
<reference evidence="2" key="1">
    <citation type="journal article" date="2021" name="PeerJ">
        <title>Extensive microbial diversity within the chicken gut microbiome revealed by metagenomics and culture.</title>
        <authorList>
            <person name="Gilroy R."/>
            <person name="Ravi A."/>
            <person name="Getino M."/>
            <person name="Pursley I."/>
            <person name="Horton D.L."/>
            <person name="Alikhan N.F."/>
            <person name="Baker D."/>
            <person name="Gharbi K."/>
            <person name="Hall N."/>
            <person name="Watson M."/>
            <person name="Adriaenssens E.M."/>
            <person name="Foster-Nyarko E."/>
            <person name="Jarju S."/>
            <person name="Secka A."/>
            <person name="Antonio M."/>
            <person name="Oren A."/>
            <person name="Chaudhuri R.R."/>
            <person name="La Ragione R."/>
            <person name="Hildebrand F."/>
            <person name="Pallen M.J."/>
        </authorList>
    </citation>
    <scope>NUCLEOTIDE SEQUENCE</scope>
    <source>
        <strain evidence="2">ChiSxjej3B15-1167</strain>
    </source>
</reference>
<feature type="domain" description="N-acetyltransferase" evidence="1">
    <location>
        <begin position="137"/>
        <end position="338"/>
    </location>
</feature>
<dbReference type="InterPro" id="IPR051531">
    <property type="entry name" value="N-acetyltransferase"/>
</dbReference>